<dbReference type="PROSITE" id="PS51257">
    <property type="entry name" value="PROKAR_LIPOPROTEIN"/>
    <property type="match status" value="1"/>
</dbReference>
<dbReference type="InterPro" id="IPR044296">
    <property type="entry name" value="HIPP46"/>
</dbReference>
<dbReference type="SUPFAM" id="SSF55008">
    <property type="entry name" value="HMA, heavy metal-associated domain"/>
    <property type="match status" value="1"/>
</dbReference>
<feature type="domain" description="HMA" evidence="1">
    <location>
        <begin position="232"/>
        <end position="299"/>
    </location>
</feature>
<evidence type="ECO:0000259" key="1">
    <source>
        <dbReference type="PROSITE" id="PS50846"/>
    </source>
</evidence>
<reference evidence="2" key="1">
    <citation type="submission" date="2013-07" db="EMBL/GenBank/DDBJ databases">
        <title>The genome of Eucalyptus grandis.</title>
        <authorList>
            <person name="Schmutz J."/>
            <person name="Hayes R."/>
            <person name="Myburg A."/>
            <person name="Tuskan G."/>
            <person name="Grattapaglia D."/>
            <person name="Rokhsar D.S."/>
        </authorList>
    </citation>
    <scope>NUCLEOTIDE SEQUENCE</scope>
    <source>
        <tissue evidence="2">Leaf extractions</tissue>
    </source>
</reference>
<accession>A0A059CAI6</accession>
<dbReference type="PANTHER" id="PTHR46371">
    <property type="entry name" value="OS04G0464100 PROTEIN"/>
    <property type="match status" value="1"/>
</dbReference>
<dbReference type="AlphaFoldDB" id="A0A059CAI6"/>
<evidence type="ECO:0000313" key="2">
    <source>
        <dbReference type="EMBL" id="KCW75443.1"/>
    </source>
</evidence>
<dbReference type="Gene3D" id="3.80.10.10">
    <property type="entry name" value="Ribonuclease Inhibitor"/>
    <property type="match status" value="1"/>
</dbReference>
<organism evidence="2">
    <name type="scientific">Eucalyptus grandis</name>
    <name type="common">Flooded gum</name>
    <dbReference type="NCBI Taxonomy" id="71139"/>
    <lineage>
        <taxon>Eukaryota</taxon>
        <taxon>Viridiplantae</taxon>
        <taxon>Streptophyta</taxon>
        <taxon>Embryophyta</taxon>
        <taxon>Tracheophyta</taxon>
        <taxon>Spermatophyta</taxon>
        <taxon>Magnoliopsida</taxon>
        <taxon>eudicotyledons</taxon>
        <taxon>Gunneridae</taxon>
        <taxon>Pentapetalae</taxon>
        <taxon>rosids</taxon>
        <taxon>malvids</taxon>
        <taxon>Myrtales</taxon>
        <taxon>Myrtaceae</taxon>
        <taxon>Myrtoideae</taxon>
        <taxon>Eucalypteae</taxon>
        <taxon>Eucalyptus</taxon>
    </lineage>
</organism>
<dbReference type="Pfam" id="PF00403">
    <property type="entry name" value="HMA"/>
    <property type="match status" value="1"/>
</dbReference>
<dbReference type="Gramene" id="KCW75443">
    <property type="protein sequence ID" value="KCW75443"/>
    <property type="gene ID" value="EUGRSUZ_E04208"/>
</dbReference>
<dbReference type="PROSITE" id="PS50846">
    <property type="entry name" value="HMA_2"/>
    <property type="match status" value="1"/>
</dbReference>
<dbReference type="Gene3D" id="3.30.70.100">
    <property type="match status" value="1"/>
</dbReference>
<proteinExistence type="predicted"/>
<protein>
    <recommendedName>
        <fullName evidence="1">HMA domain-containing protein</fullName>
    </recommendedName>
</protein>
<dbReference type="InterPro" id="IPR036163">
    <property type="entry name" value="HMA_dom_sf"/>
</dbReference>
<dbReference type="SUPFAM" id="SSF52058">
    <property type="entry name" value="L domain-like"/>
    <property type="match status" value="1"/>
</dbReference>
<dbReference type="GO" id="GO:0046872">
    <property type="term" value="F:metal ion binding"/>
    <property type="evidence" value="ECO:0007669"/>
    <property type="project" value="InterPro"/>
</dbReference>
<dbReference type="EMBL" id="KK198757">
    <property type="protein sequence ID" value="KCW75443.1"/>
    <property type="molecule type" value="Genomic_DNA"/>
</dbReference>
<dbReference type="InterPro" id="IPR032675">
    <property type="entry name" value="LRR_dom_sf"/>
</dbReference>
<dbReference type="InterPro" id="IPR006121">
    <property type="entry name" value="HMA_dom"/>
</dbReference>
<dbReference type="InParanoid" id="A0A059CAI6"/>
<name>A0A059CAI6_EUCGR</name>
<gene>
    <name evidence="2" type="ORF">EUGRSUZ_E04208</name>
</gene>
<sequence length="303" mass="33216">MGANLQRVSELPSSLSVLSIQACFSLKSLPTVQNLIDLLELELLNLAVEEIKGLGELHSLEVLVVSYCPIVHLNGLSKLTSLKRLSLKNCNSLDKLSNVSNLTMLKVLEIHQCQGICDIEGLEELSSLEELHVSECEAERSARVMDAQERIKANMAVGTYSYHSSLEDLMVSEAEGERSCRVTDAQERIQANVAVTTYSLHSSLGDMNVSEAEAERLSRVTDAEERIKGNRKKKIVLKIQMNCQKCRTKALQIVSEADGVNSVTFEGEDKVVVVGEGVDAVPLVNRLRKKVGPTQIISLGEGK</sequence>